<gene>
    <name evidence="3" type="ORF">K489DRAFT_61880</name>
</gene>
<reference evidence="3" key="3">
    <citation type="submission" date="2025-08" db="UniProtKB">
        <authorList>
            <consortium name="RefSeq"/>
        </authorList>
    </citation>
    <scope>IDENTIFICATION</scope>
    <source>
        <strain evidence="3">CBS 342.82</strain>
    </source>
</reference>
<dbReference type="GeneID" id="54366567"/>
<reference evidence="3" key="1">
    <citation type="submission" date="2020-01" db="EMBL/GenBank/DDBJ databases">
        <authorList>
            <consortium name="DOE Joint Genome Institute"/>
            <person name="Haridas S."/>
            <person name="Albert R."/>
            <person name="Binder M."/>
            <person name="Bloem J."/>
            <person name="Labutti K."/>
            <person name="Salamov A."/>
            <person name="Andreopoulos B."/>
            <person name="Baker S.E."/>
            <person name="Barry K."/>
            <person name="Bills G."/>
            <person name="Bluhm B.H."/>
            <person name="Cannon C."/>
            <person name="Castanera R."/>
            <person name="Culley D.E."/>
            <person name="Daum C."/>
            <person name="Ezra D."/>
            <person name="Gonzalez J.B."/>
            <person name="Henrissat B."/>
            <person name="Kuo A."/>
            <person name="Liang C."/>
            <person name="Lipzen A."/>
            <person name="Lutzoni F."/>
            <person name="Magnuson J."/>
            <person name="Mondo S."/>
            <person name="Nolan M."/>
            <person name="Ohm R."/>
            <person name="Pangilinan J."/>
            <person name="Park H.-J."/>
            <person name="Ramirez L."/>
            <person name="Alfaro M."/>
            <person name="Sun H."/>
            <person name="Tritt A."/>
            <person name="Yoshinaga Y."/>
            <person name="Zwiers L.-H."/>
            <person name="Turgeon B.G."/>
            <person name="Goodwin S.B."/>
            <person name="Spatafora J.W."/>
            <person name="Crous P.W."/>
            <person name="Grigoriev I.V."/>
        </authorList>
    </citation>
    <scope>NUCLEOTIDE SEQUENCE</scope>
    <source>
        <strain evidence="3">CBS 342.82</strain>
    </source>
</reference>
<evidence type="ECO:0000256" key="1">
    <source>
        <dbReference type="SAM" id="MobiDB-lite"/>
    </source>
</evidence>
<dbReference type="AlphaFoldDB" id="A0A6J3LVY0"/>
<proteinExistence type="predicted"/>
<evidence type="ECO:0000313" key="2">
    <source>
        <dbReference type="Proteomes" id="UP000504637"/>
    </source>
</evidence>
<keyword evidence="2" id="KW-1185">Reference proteome</keyword>
<reference evidence="3" key="2">
    <citation type="submission" date="2020-04" db="EMBL/GenBank/DDBJ databases">
        <authorList>
            <consortium name="NCBI Genome Project"/>
        </authorList>
    </citation>
    <scope>NUCLEOTIDE SEQUENCE</scope>
    <source>
        <strain evidence="3">CBS 342.82</strain>
    </source>
</reference>
<name>A0A6J3LVY0_9PEZI</name>
<feature type="region of interest" description="Disordered" evidence="1">
    <location>
        <begin position="16"/>
        <end position="36"/>
    </location>
</feature>
<organism evidence="3">
    <name type="scientific">Dissoconium aciculare CBS 342.82</name>
    <dbReference type="NCBI Taxonomy" id="1314786"/>
    <lineage>
        <taxon>Eukaryota</taxon>
        <taxon>Fungi</taxon>
        <taxon>Dikarya</taxon>
        <taxon>Ascomycota</taxon>
        <taxon>Pezizomycotina</taxon>
        <taxon>Dothideomycetes</taxon>
        <taxon>Dothideomycetidae</taxon>
        <taxon>Mycosphaerellales</taxon>
        <taxon>Dissoconiaceae</taxon>
        <taxon>Dissoconium</taxon>
    </lineage>
</organism>
<sequence length="151" mass="16687">MRSACVERVRARRPALRGGLVDPQARGEGPSGTGDDLQQQRQYFVESISHHASCRQRLHTRSGPRVKPHLDVLLPCARAHGQSRVLSSGQSMSVRIVSVLHLKRIWPESNCSHVDELCDTMACLNRKPMLSAHENTNTHPGIAAFMSTSCV</sequence>
<protein>
    <submittedName>
        <fullName evidence="3">Uncharacterized protein</fullName>
    </submittedName>
</protein>
<dbReference type="RefSeq" id="XP_033456961.1">
    <property type="nucleotide sequence ID" value="XM_033608767.1"/>
</dbReference>
<dbReference type="Proteomes" id="UP000504637">
    <property type="component" value="Unplaced"/>
</dbReference>
<accession>A0A6J3LVY0</accession>
<evidence type="ECO:0000313" key="3">
    <source>
        <dbReference type="RefSeq" id="XP_033456961.1"/>
    </source>
</evidence>